<gene>
    <name evidence="2" type="ORF">BN850_0135090</name>
</gene>
<feature type="signal peptide" evidence="1">
    <location>
        <begin position="1"/>
        <end position="17"/>
    </location>
</feature>
<accession>A0A090MKX8</accession>
<feature type="chain" id="PRO_5001860669" evidence="1">
    <location>
        <begin position="18"/>
        <end position="271"/>
    </location>
</feature>
<evidence type="ECO:0000256" key="1">
    <source>
        <dbReference type="SAM" id="SignalP"/>
    </source>
</evidence>
<evidence type="ECO:0000313" key="2">
    <source>
        <dbReference type="EMBL" id="CEG05692.1"/>
    </source>
</evidence>
<keyword evidence="1" id="KW-0732">Signal</keyword>
<proteinExistence type="predicted"/>
<protein>
    <submittedName>
        <fullName evidence="2">WGS project CBMI000000000 data, contig CS3069_c004944</fullName>
    </submittedName>
</protein>
<sequence length="271" mass="30369">MKLTNAILPLLASWAAAQHVEIQIGDSAALSISRQISEAEKNGEHERAAELRAPMNMASPPKERVEWRTECSVSSNFEAEIYAVPSPSEAPKELAWAMDYLDKYWRTDAGGDLPYPGDFDRFMHPDGFRVIRVDYKDLPWAVRKYREELLAEGTKMERKFIAEKDGVAFFAPGVVTWLAPLFAGADVKPGKNACEDKDEIVDFNNWGLGKTGSNDVKFSFNFGGRMQVGNSIAIQVNARKLVNEGPEKKMEKKVKQHFKEAAKVEDEPSDL</sequence>
<comment type="caution">
    <text evidence="2">The sequence shown here is derived from an EMBL/GenBank/DDBJ whole genome shotgun (WGS) entry which is preliminary data.</text>
</comment>
<reference evidence="2" key="1">
    <citation type="submission" date="2013-05" db="EMBL/GenBank/DDBJ databases">
        <title>Draft genome sequences of six wheat associated Fusarium spp. isolates.</title>
        <authorList>
            <person name="Moolhuijzen P.M."/>
            <person name="Manners J.M."/>
            <person name="Wilcox S."/>
            <person name="Bellgard M.I."/>
            <person name="Gardiner D.M."/>
        </authorList>
    </citation>
    <scope>NUCLEOTIDE SEQUENCE</scope>
    <source>
        <strain evidence="2">CS3069</strain>
    </source>
</reference>
<dbReference type="EMBL" id="CBMI010004940">
    <property type="protein sequence ID" value="CEG05692.1"/>
    <property type="molecule type" value="Genomic_DNA"/>
</dbReference>
<name>A0A090MKX8_9HYPO</name>
<dbReference type="AlphaFoldDB" id="A0A090MKX8"/>
<organism evidence="2">
    <name type="scientific">Fusarium clavum</name>
    <dbReference type="NCBI Taxonomy" id="2594811"/>
    <lineage>
        <taxon>Eukaryota</taxon>
        <taxon>Fungi</taxon>
        <taxon>Dikarya</taxon>
        <taxon>Ascomycota</taxon>
        <taxon>Pezizomycotina</taxon>
        <taxon>Sordariomycetes</taxon>
        <taxon>Hypocreomycetidae</taxon>
        <taxon>Hypocreales</taxon>
        <taxon>Nectriaceae</taxon>
        <taxon>Fusarium</taxon>
        <taxon>Fusarium incarnatum-equiseti species complex</taxon>
    </lineage>
</organism>